<feature type="transmembrane region" description="Helical" evidence="16">
    <location>
        <begin position="178"/>
        <end position="195"/>
    </location>
</feature>
<sequence length="409" mass="44309">MSAATLTFARSNGRPRRFAFDGVLLMTVAGILLLGLVMMTSASISIADKQLQDPLYFLFRQLTGVAFGVLAATVMMTVPTAVWERLAMPLLLVAFILLLLVLIPGIGHEVNGSRRWLRAGVMNFQASEMARVLLLTYLASYVVRRQAELKEELKGFLKPLGVLMGAAALLLMEPDFGAATVLMATGLGVLFLAGVKLRHFFALVAIAAAGMALIAVTSAYRLKRLTAFMDPWADPFNSGFQLTQSLIAIGRGELFGVGLGSSVQKLFYLPEAHTDFVFAVLAEELGLMGVILTLALFVVLVWRSFHISRMAAEAGLAFQAYCAAAFGIWLALQTFINVGVNMGILPTKGLTLPLMSYGGSSVMVTLGWLGFLMRIHHEASTSGRLAVSRPSSGTAQRRPSRREREEDDE</sequence>
<feature type="region of interest" description="Disordered" evidence="17">
    <location>
        <begin position="383"/>
        <end position="409"/>
    </location>
</feature>
<dbReference type="PANTHER" id="PTHR30474:SF2">
    <property type="entry name" value="PEPTIDOGLYCAN GLYCOSYLTRANSFERASE FTSW-RELATED"/>
    <property type="match status" value="1"/>
</dbReference>
<keyword evidence="13 16" id="KW-0961">Cell wall biogenesis/degradation</keyword>
<evidence type="ECO:0000313" key="18">
    <source>
        <dbReference type="EMBL" id="MBM0107503.1"/>
    </source>
</evidence>
<evidence type="ECO:0000256" key="11">
    <source>
        <dbReference type="ARBA" id="ARBA00023136"/>
    </source>
</evidence>
<feature type="transmembrane region" description="Helical" evidence="16">
    <location>
        <begin position="58"/>
        <end position="79"/>
    </location>
</feature>
<evidence type="ECO:0000256" key="17">
    <source>
        <dbReference type="SAM" id="MobiDB-lite"/>
    </source>
</evidence>
<keyword evidence="12 16" id="KW-0131">Cell cycle</keyword>
<keyword evidence="3 16" id="KW-1003">Cell membrane</keyword>
<keyword evidence="5 16" id="KW-0328">Glycosyltransferase</keyword>
<dbReference type="RefSeq" id="WP_203169609.1">
    <property type="nucleotide sequence ID" value="NZ_JAEVLS010000005.1"/>
</dbReference>
<reference evidence="18 19" key="1">
    <citation type="journal article" date="2021" name="Int. J. Syst. Evol. Microbiol.">
        <title>Steroidobacter gossypii sp. nov., isolated from soil of cotton cropping field.</title>
        <authorList>
            <person name="Huang R."/>
            <person name="Yang S."/>
            <person name="Zhen C."/>
            <person name="Liu W."/>
        </authorList>
    </citation>
    <scope>NUCLEOTIDE SEQUENCE [LARGE SCALE GENOMIC DNA]</scope>
    <source>
        <strain evidence="18 19">S1-65</strain>
    </source>
</reference>
<evidence type="ECO:0000256" key="8">
    <source>
        <dbReference type="ARBA" id="ARBA00022960"/>
    </source>
</evidence>
<dbReference type="EC" id="2.4.99.28" evidence="16"/>
<feature type="transmembrane region" description="Helical" evidence="16">
    <location>
        <begin position="200"/>
        <end position="220"/>
    </location>
</feature>
<keyword evidence="11 16" id="KW-0472">Membrane</keyword>
<comment type="pathway">
    <text evidence="2 16">Cell wall biogenesis; peptidoglycan biosynthesis.</text>
</comment>
<evidence type="ECO:0000256" key="9">
    <source>
        <dbReference type="ARBA" id="ARBA00022984"/>
    </source>
</evidence>
<feature type="transmembrane region" description="Helical" evidence="16">
    <location>
        <begin position="314"/>
        <end position="336"/>
    </location>
</feature>
<keyword evidence="7 16" id="KW-0812">Transmembrane</keyword>
<protein>
    <recommendedName>
        <fullName evidence="16">Probable peptidoglycan glycosyltransferase FtsW</fullName>
        <shortName evidence="16">PGT</shortName>
        <ecNumber evidence="16">2.4.99.28</ecNumber>
    </recommendedName>
    <alternativeName>
        <fullName evidence="16">Cell division protein FtsW</fullName>
    </alternativeName>
    <alternativeName>
        <fullName evidence="16">Cell wall polymerase</fullName>
    </alternativeName>
    <alternativeName>
        <fullName evidence="16">Peptidoglycan polymerase</fullName>
        <shortName evidence="16">PG polymerase</shortName>
    </alternativeName>
</protein>
<feature type="transmembrane region" description="Helical" evidence="16">
    <location>
        <begin position="155"/>
        <end position="172"/>
    </location>
</feature>
<keyword evidence="9 16" id="KW-0573">Peptidoglycan synthesis</keyword>
<feature type="transmembrane region" description="Helical" evidence="16">
    <location>
        <begin position="356"/>
        <end position="375"/>
    </location>
</feature>
<evidence type="ECO:0000313" key="19">
    <source>
        <dbReference type="Proteomes" id="UP000661077"/>
    </source>
</evidence>
<dbReference type="PROSITE" id="PS00428">
    <property type="entry name" value="FTSW_RODA_SPOVE"/>
    <property type="match status" value="1"/>
</dbReference>
<dbReference type="PANTHER" id="PTHR30474">
    <property type="entry name" value="CELL CYCLE PROTEIN"/>
    <property type="match status" value="1"/>
</dbReference>
<evidence type="ECO:0000256" key="4">
    <source>
        <dbReference type="ARBA" id="ARBA00022618"/>
    </source>
</evidence>
<keyword evidence="19" id="KW-1185">Reference proteome</keyword>
<dbReference type="InterPro" id="IPR001182">
    <property type="entry name" value="FtsW/RodA"/>
</dbReference>
<evidence type="ECO:0000256" key="5">
    <source>
        <dbReference type="ARBA" id="ARBA00022676"/>
    </source>
</evidence>
<dbReference type="NCBIfam" id="TIGR02614">
    <property type="entry name" value="ftsW"/>
    <property type="match status" value="1"/>
</dbReference>
<name>A0ABS1X2Q3_9GAMM</name>
<dbReference type="EMBL" id="JAEVLS010000005">
    <property type="protein sequence ID" value="MBM0107503.1"/>
    <property type="molecule type" value="Genomic_DNA"/>
</dbReference>
<evidence type="ECO:0000256" key="7">
    <source>
        <dbReference type="ARBA" id="ARBA00022692"/>
    </source>
</evidence>
<evidence type="ECO:0000256" key="6">
    <source>
        <dbReference type="ARBA" id="ARBA00022679"/>
    </source>
</evidence>
<evidence type="ECO:0000256" key="1">
    <source>
        <dbReference type="ARBA" id="ARBA00004651"/>
    </source>
</evidence>
<keyword evidence="4 16" id="KW-0132">Cell division</keyword>
<proteinExistence type="inferred from homology"/>
<feature type="transmembrane region" description="Helical" evidence="16">
    <location>
        <begin position="126"/>
        <end position="143"/>
    </location>
</feature>
<evidence type="ECO:0000256" key="13">
    <source>
        <dbReference type="ARBA" id="ARBA00023316"/>
    </source>
</evidence>
<comment type="subcellular location">
    <subcellularLocation>
        <location evidence="16">Cell inner membrane</location>
        <topology evidence="16">Multi-pass membrane protein</topology>
    </subcellularLocation>
    <subcellularLocation>
        <location evidence="1">Cell membrane</location>
        <topology evidence="1">Multi-pass membrane protein</topology>
    </subcellularLocation>
    <text evidence="16">Localizes to the division septum.</text>
</comment>
<evidence type="ECO:0000256" key="2">
    <source>
        <dbReference type="ARBA" id="ARBA00004752"/>
    </source>
</evidence>
<feature type="transmembrane region" description="Helical" evidence="16">
    <location>
        <begin position="86"/>
        <end position="106"/>
    </location>
</feature>
<feature type="transmembrane region" description="Helical" evidence="16">
    <location>
        <begin position="276"/>
        <end position="302"/>
    </location>
</feature>
<evidence type="ECO:0000256" key="15">
    <source>
        <dbReference type="ARBA" id="ARBA00049902"/>
    </source>
</evidence>
<dbReference type="InterPro" id="IPR018365">
    <property type="entry name" value="Cell_cycle_FtsW-rel_CS"/>
</dbReference>
<evidence type="ECO:0000256" key="12">
    <source>
        <dbReference type="ARBA" id="ARBA00023306"/>
    </source>
</evidence>
<dbReference type="Proteomes" id="UP000661077">
    <property type="component" value="Unassembled WGS sequence"/>
</dbReference>
<evidence type="ECO:0000256" key="3">
    <source>
        <dbReference type="ARBA" id="ARBA00022475"/>
    </source>
</evidence>
<evidence type="ECO:0000256" key="16">
    <source>
        <dbReference type="HAMAP-Rule" id="MF_00913"/>
    </source>
</evidence>
<feature type="transmembrane region" description="Helical" evidence="16">
    <location>
        <begin position="23"/>
        <end position="46"/>
    </location>
</feature>
<accession>A0ABS1X2Q3</accession>
<dbReference type="Pfam" id="PF01098">
    <property type="entry name" value="FTSW_RODA_SPOVE"/>
    <property type="match status" value="1"/>
</dbReference>
<comment type="caution">
    <text evidence="18">The sequence shown here is derived from an EMBL/GenBank/DDBJ whole genome shotgun (WGS) entry which is preliminary data.</text>
</comment>
<evidence type="ECO:0000256" key="14">
    <source>
        <dbReference type="ARBA" id="ARBA00038053"/>
    </source>
</evidence>
<keyword evidence="6 16" id="KW-0808">Transferase</keyword>
<organism evidence="18 19">
    <name type="scientific">Steroidobacter gossypii</name>
    <dbReference type="NCBI Taxonomy" id="2805490"/>
    <lineage>
        <taxon>Bacteria</taxon>
        <taxon>Pseudomonadati</taxon>
        <taxon>Pseudomonadota</taxon>
        <taxon>Gammaproteobacteria</taxon>
        <taxon>Steroidobacterales</taxon>
        <taxon>Steroidobacteraceae</taxon>
        <taxon>Steroidobacter</taxon>
    </lineage>
</organism>
<keyword evidence="16" id="KW-0997">Cell inner membrane</keyword>
<keyword evidence="10 16" id="KW-1133">Transmembrane helix</keyword>
<dbReference type="InterPro" id="IPR013437">
    <property type="entry name" value="FtsW"/>
</dbReference>
<comment type="function">
    <text evidence="16">Peptidoglycan polymerase that is essential for cell division.</text>
</comment>
<evidence type="ECO:0000256" key="10">
    <source>
        <dbReference type="ARBA" id="ARBA00022989"/>
    </source>
</evidence>
<dbReference type="HAMAP" id="MF_00913">
    <property type="entry name" value="PGT_FtsW_proteobact"/>
    <property type="match status" value="1"/>
</dbReference>
<comment type="catalytic activity">
    <reaction evidence="15 16">
        <text>[GlcNAc-(1-&gt;4)-Mur2Ac(oyl-L-Ala-gamma-D-Glu-L-Lys-D-Ala-D-Ala)](n)-di-trans,octa-cis-undecaprenyl diphosphate + beta-D-GlcNAc-(1-&gt;4)-Mur2Ac(oyl-L-Ala-gamma-D-Glu-L-Lys-D-Ala-D-Ala)-di-trans,octa-cis-undecaprenyl diphosphate = [GlcNAc-(1-&gt;4)-Mur2Ac(oyl-L-Ala-gamma-D-Glu-L-Lys-D-Ala-D-Ala)](n+1)-di-trans,octa-cis-undecaprenyl diphosphate + di-trans,octa-cis-undecaprenyl diphosphate + H(+)</text>
        <dbReference type="Rhea" id="RHEA:23708"/>
        <dbReference type="Rhea" id="RHEA-COMP:9602"/>
        <dbReference type="Rhea" id="RHEA-COMP:9603"/>
        <dbReference type="ChEBI" id="CHEBI:15378"/>
        <dbReference type="ChEBI" id="CHEBI:58405"/>
        <dbReference type="ChEBI" id="CHEBI:60033"/>
        <dbReference type="ChEBI" id="CHEBI:78435"/>
        <dbReference type="EC" id="2.4.99.28"/>
    </reaction>
</comment>
<gene>
    <name evidence="16 18" type="primary">ftsW</name>
    <name evidence="18" type="ORF">JM946_22405</name>
</gene>
<keyword evidence="8 16" id="KW-0133">Cell shape</keyword>
<comment type="similarity">
    <text evidence="14 16">Belongs to the SEDS family. FtsW subfamily.</text>
</comment>